<evidence type="ECO:0000256" key="4">
    <source>
        <dbReference type="ARBA" id="ARBA00023002"/>
    </source>
</evidence>
<dbReference type="InterPro" id="IPR051593">
    <property type="entry name" value="Ergosterol_Biosynth_ERG27"/>
</dbReference>
<feature type="region of interest" description="Disordered" evidence="7">
    <location>
        <begin position="384"/>
        <end position="428"/>
    </location>
</feature>
<gene>
    <name evidence="8" type="ORF">DFP72DRAFT_1030383</name>
</gene>
<protein>
    <submittedName>
        <fullName evidence="8">3-keto sterol reductase</fullName>
    </submittedName>
</protein>
<evidence type="ECO:0000313" key="8">
    <source>
        <dbReference type="EMBL" id="KAF6762449.1"/>
    </source>
</evidence>
<comment type="similarity">
    <text evidence="6">Belongs to the short-chain dehydrogenases/reductases (SDR) family. ERG27 subfamily.</text>
</comment>
<evidence type="ECO:0000313" key="9">
    <source>
        <dbReference type="Proteomes" id="UP000521943"/>
    </source>
</evidence>
<dbReference type="Gene3D" id="3.40.50.720">
    <property type="entry name" value="NAD(P)-binding Rossmann-like Domain"/>
    <property type="match status" value="1"/>
</dbReference>
<dbReference type="InterPro" id="IPR036291">
    <property type="entry name" value="NAD(P)-bd_dom_sf"/>
</dbReference>
<evidence type="ECO:0000256" key="1">
    <source>
        <dbReference type="ARBA" id="ARBA00022516"/>
    </source>
</evidence>
<dbReference type="EMBL" id="JACGCI010000007">
    <property type="protein sequence ID" value="KAF6762449.1"/>
    <property type="molecule type" value="Genomic_DNA"/>
</dbReference>
<feature type="compositionally biased region" description="Polar residues" evidence="7">
    <location>
        <begin position="286"/>
        <end position="308"/>
    </location>
</feature>
<keyword evidence="4" id="KW-0560">Oxidoreductase</keyword>
<evidence type="ECO:0000256" key="3">
    <source>
        <dbReference type="ARBA" id="ARBA00022955"/>
    </source>
</evidence>
<keyword evidence="2" id="KW-0521">NADP</keyword>
<keyword evidence="1" id="KW-0444">Lipid biosynthesis</keyword>
<organism evidence="8 9">
    <name type="scientific">Ephemerocybe angulata</name>
    <dbReference type="NCBI Taxonomy" id="980116"/>
    <lineage>
        <taxon>Eukaryota</taxon>
        <taxon>Fungi</taxon>
        <taxon>Dikarya</taxon>
        <taxon>Basidiomycota</taxon>
        <taxon>Agaricomycotina</taxon>
        <taxon>Agaricomycetes</taxon>
        <taxon>Agaricomycetidae</taxon>
        <taxon>Agaricales</taxon>
        <taxon>Agaricineae</taxon>
        <taxon>Psathyrellaceae</taxon>
        <taxon>Ephemerocybe</taxon>
    </lineage>
</organism>
<feature type="region of interest" description="Disordered" evidence="7">
    <location>
        <begin position="286"/>
        <end position="312"/>
    </location>
</feature>
<keyword evidence="9" id="KW-1185">Reference proteome</keyword>
<dbReference type="PANTHER" id="PTHR43647">
    <property type="entry name" value="DEHYDROGENASE"/>
    <property type="match status" value="1"/>
</dbReference>
<dbReference type="GO" id="GO:0006694">
    <property type="term" value="P:steroid biosynthetic process"/>
    <property type="evidence" value="ECO:0007669"/>
    <property type="project" value="UniProtKB-KW"/>
</dbReference>
<dbReference type="GO" id="GO:0000253">
    <property type="term" value="F:3-beta-hydroxysteroid 3-dehydrogenase (NADP+) activity"/>
    <property type="evidence" value="ECO:0007669"/>
    <property type="project" value="TreeGrafter"/>
</dbReference>
<dbReference type="GO" id="GO:0005741">
    <property type="term" value="C:mitochondrial outer membrane"/>
    <property type="evidence" value="ECO:0007669"/>
    <property type="project" value="TreeGrafter"/>
</dbReference>
<keyword evidence="3" id="KW-0752">Steroid biosynthesis</keyword>
<dbReference type="AlphaFoldDB" id="A0A8H6IDF6"/>
<evidence type="ECO:0000256" key="6">
    <source>
        <dbReference type="ARBA" id="ARBA00023593"/>
    </source>
</evidence>
<dbReference type="PANTHER" id="PTHR43647:SF1">
    <property type="entry name" value="3-KETO-STEROID REDUCTASE ERG27"/>
    <property type="match status" value="1"/>
</dbReference>
<dbReference type="GO" id="GO:0005789">
    <property type="term" value="C:endoplasmic reticulum membrane"/>
    <property type="evidence" value="ECO:0007669"/>
    <property type="project" value="TreeGrafter"/>
</dbReference>
<dbReference type="SUPFAM" id="SSF51735">
    <property type="entry name" value="NAD(P)-binding Rossmann-fold domains"/>
    <property type="match status" value="1"/>
</dbReference>
<proteinExistence type="inferred from homology"/>
<dbReference type="OrthoDB" id="9989144at2759"/>
<feature type="compositionally biased region" description="Low complexity" evidence="7">
    <location>
        <begin position="384"/>
        <end position="419"/>
    </location>
</feature>
<keyword evidence="5" id="KW-0443">Lipid metabolism</keyword>
<accession>A0A8H6IDF6</accession>
<comment type="caution">
    <text evidence="8">The sequence shown here is derived from an EMBL/GenBank/DDBJ whole genome shotgun (WGS) entry which is preliminary data.</text>
</comment>
<reference evidence="8 9" key="1">
    <citation type="submission" date="2020-07" db="EMBL/GenBank/DDBJ databases">
        <title>Comparative genomics of pyrophilous fungi reveals a link between fire events and developmental genes.</title>
        <authorList>
            <consortium name="DOE Joint Genome Institute"/>
            <person name="Steindorff A.S."/>
            <person name="Carver A."/>
            <person name="Calhoun S."/>
            <person name="Stillman K."/>
            <person name="Liu H."/>
            <person name="Lipzen A."/>
            <person name="Pangilinan J."/>
            <person name="Labutti K."/>
            <person name="Bruns T.D."/>
            <person name="Grigoriev I.V."/>
        </authorList>
    </citation>
    <scope>NUCLEOTIDE SEQUENCE [LARGE SCALE GENOMIC DNA]</scope>
    <source>
        <strain evidence="8 9">CBS 144469</strain>
    </source>
</reference>
<sequence length="484" mass="51649">MTRPIIIVTGANGGLGYGICQRLLVQLSTPNPPDALPQPFEEALLPARGGGGYAEVYGVARAEKARGELLEVVRCASAETDSEGAKGGVDKAAEEFRKNVVVEVEYLDLASTKSVFDFAARIRSRYTYISHLMCNAGLASFTGINWALAIKQVLASPMEAVTAPLYYSQHQGELSIDGLGWVWQCNFFGHFALFRELEDLLAAASSSSPSSPSSNAVSASASPSTSAVKAGDIEGLGAGRVVWCSSVEASPAFYDPADWQLKNTTHSYESSKYQIDIVATTLDRLSTHPNNLDSEPKSSNPTNASRNGSGRVRHFVSQPGVVNTNVANALIGPFFDMIKICLFYLARWLGSPNHPISPYKGALAATHLALVPLACLALLTSAPAPPSSSQSQSKASASSEGKGGNSSSKSSKGYSGSAPRVPPVRFRSETDRWGEERVGLSPVKAWLANEEEGRRLVLACDALLRKCREEEGRGWVGENASEKM</sequence>
<evidence type="ECO:0000256" key="2">
    <source>
        <dbReference type="ARBA" id="ARBA00022857"/>
    </source>
</evidence>
<name>A0A8H6IDF6_9AGAR</name>
<dbReference type="GO" id="GO:0005811">
    <property type="term" value="C:lipid droplet"/>
    <property type="evidence" value="ECO:0007669"/>
    <property type="project" value="TreeGrafter"/>
</dbReference>
<dbReference type="Proteomes" id="UP000521943">
    <property type="component" value="Unassembled WGS sequence"/>
</dbReference>
<evidence type="ECO:0000256" key="5">
    <source>
        <dbReference type="ARBA" id="ARBA00023098"/>
    </source>
</evidence>
<evidence type="ECO:0000256" key="7">
    <source>
        <dbReference type="SAM" id="MobiDB-lite"/>
    </source>
</evidence>